<dbReference type="STRING" id="373903.Hore_15080"/>
<dbReference type="Proteomes" id="UP000000719">
    <property type="component" value="Chromosome"/>
</dbReference>
<name>B8CY89_HALOH</name>
<organism evidence="1 2">
    <name type="scientific">Halothermothrix orenii (strain H 168 / OCM 544 / DSM 9562)</name>
    <dbReference type="NCBI Taxonomy" id="373903"/>
    <lineage>
        <taxon>Bacteria</taxon>
        <taxon>Bacillati</taxon>
        <taxon>Bacillota</taxon>
        <taxon>Clostridia</taxon>
        <taxon>Halanaerobiales</taxon>
        <taxon>Halothermotrichaceae</taxon>
        <taxon>Halothermothrix</taxon>
    </lineage>
</organism>
<dbReference type="RefSeq" id="WP_012636441.1">
    <property type="nucleotide sequence ID" value="NC_011899.1"/>
</dbReference>
<keyword evidence="2" id="KW-1185">Reference proteome</keyword>
<dbReference type="NCBIfam" id="NF040559">
    <property type="entry name" value="CAS_Csx20"/>
    <property type="match status" value="1"/>
</dbReference>
<accession>B8CY89</accession>
<reference evidence="1 2" key="1">
    <citation type="journal article" date="2009" name="PLoS ONE">
        <title>Genome analysis of the anaerobic thermohalophilic bacterium Halothermothrix orenii.</title>
        <authorList>
            <person name="Mavromatis K."/>
            <person name="Ivanova N."/>
            <person name="Anderson I."/>
            <person name="Lykidis A."/>
            <person name="Hooper S.D."/>
            <person name="Sun H."/>
            <person name="Kunin V."/>
            <person name="Lapidus A."/>
            <person name="Hugenholtz P."/>
            <person name="Patel B."/>
            <person name="Kyrpides N.C."/>
        </authorList>
    </citation>
    <scope>NUCLEOTIDE SEQUENCE [LARGE SCALE GENOMIC DNA]</scope>
    <source>
        <strain evidence="2">H 168 / OCM 544 / DSM 9562</strain>
    </source>
</reference>
<dbReference type="AlphaFoldDB" id="B8CY89"/>
<evidence type="ECO:0000313" key="2">
    <source>
        <dbReference type="Proteomes" id="UP000000719"/>
    </source>
</evidence>
<protein>
    <submittedName>
        <fullName evidence="1">Uncharacterized protein</fullName>
    </submittedName>
</protein>
<dbReference type="InterPro" id="IPR049811">
    <property type="entry name" value="MJ1673-like_dom"/>
</dbReference>
<sequence>MADLYLIFSHTLTENQIKDAKVNLKVRKIIELPSNLQKLWSNIPSNIKSLKNHLYPIKSWVNKNVKPGDYIFVSVVKLAFEIGCKSITGRKYNFSIC</sequence>
<dbReference type="KEGG" id="hor:Hore_15080"/>
<dbReference type="EMBL" id="CP001098">
    <property type="protein sequence ID" value="ACL70258.1"/>
    <property type="molecule type" value="Genomic_DNA"/>
</dbReference>
<dbReference type="eggNOG" id="ENOG5032U8B">
    <property type="taxonomic scope" value="Bacteria"/>
</dbReference>
<gene>
    <name evidence="1" type="ordered locus">Hore_15080</name>
</gene>
<evidence type="ECO:0000313" key="1">
    <source>
        <dbReference type="EMBL" id="ACL70258.1"/>
    </source>
</evidence>
<proteinExistence type="predicted"/>
<dbReference type="HOGENOM" id="CLU_2342863_0_0_9"/>